<dbReference type="Proteomes" id="UP000281553">
    <property type="component" value="Unassembled WGS sequence"/>
</dbReference>
<keyword evidence="2" id="KW-1185">Reference proteome</keyword>
<evidence type="ECO:0000313" key="1">
    <source>
        <dbReference type="EMBL" id="VDN10673.1"/>
    </source>
</evidence>
<evidence type="ECO:0000313" key="2">
    <source>
        <dbReference type="Proteomes" id="UP000281553"/>
    </source>
</evidence>
<protein>
    <recommendedName>
        <fullName evidence="3">GIY-YIG domain-containing protein</fullName>
    </recommendedName>
</protein>
<dbReference type="OrthoDB" id="6260682at2759"/>
<dbReference type="EMBL" id="UYRU01049688">
    <property type="protein sequence ID" value="VDN10673.1"/>
    <property type="molecule type" value="Genomic_DNA"/>
</dbReference>
<evidence type="ECO:0008006" key="3">
    <source>
        <dbReference type="Google" id="ProtNLM"/>
    </source>
</evidence>
<accession>A0A3P7LIY9</accession>
<organism evidence="1 2">
    <name type="scientific">Dibothriocephalus latus</name>
    <name type="common">Fish tapeworm</name>
    <name type="synonym">Diphyllobothrium latum</name>
    <dbReference type="NCBI Taxonomy" id="60516"/>
    <lineage>
        <taxon>Eukaryota</taxon>
        <taxon>Metazoa</taxon>
        <taxon>Spiralia</taxon>
        <taxon>Lophotrochozoa</taxon>
        <taxon>Platyhelminthes</taxon>
        <taxon>Cestoda</taxon>
        <taxon>Eucestoda</taxon>
        <taxon>Diphyllobothriidea</taxon>
        <taxon>Diphyllobothriidae</taxon>
        <taxon>Dibothriocephalus</taxon>
    </lineage>
</organism>
<reference evidence="1 2" key="1">
    <citation type="submission" date="2018-11" db="EMBL/GenBank/DDBJ databases">
        <authorList>
            <consortium name="Pathogen Informatics"/>
        </authorList>
    </citation>
    <scope>NUCLEOTIDE SEQUENCE [LARGE SCALE GENOMIC DNA]</scope>
</reference>
<name>A0A3P7LIY9_DIBLA</name>
<sequence length="205" mass="22533">MGSGQPPTHPTWSWSCAQARSNHQAPGYEIERPNDTAGKGWRFYRIWCSYGQSNCIGETGRLLRTRMAEHAAVVRKEVAIFQVAAHSTGPGHIFKFFEAKILANGDNRVSRELLESWLSGPQSINKRKHLAFPPGVLRSFLSKRISHIGRAGRSNNSDDSEHNCRAITRPASNADKTIVAIGESNAKCQASTASIKTPSGGYRSE</sequence>
<gene>
    <name evidence="1" type="ORF">DILT_LOCUS6504</name>
</gene>
<dbReference type="AlphaFoldDB" id="A0A3P7LIY9"/>
<proteinExistence type="predicted"/>